<evidence type="ECO:0000313" key="3">
    <source>
        <dbReference type="Proteomes" id="UP001549691"/>
    </source>
</evidence>
<dbReference type="RefSeq" id="WP_354599823.1">
    <property type="nucleotide sequence ID" value="NZ_JBEWZI010000003.1"/>
</dbReference>
<dbReference type="Proteomes" id="UP001549691">
    <property type="component" value="Unassembled WGS sequence"/>
</dbReference>
<feature type="transmembrane region" description="Helical" evidence="1">
    <location>
        <begin position="20"/>
        <end position="42"/>
    </location>
</feature>
<dbReference type="Pfam" id="PF09600">
    <property type="entry name" value="Cyd_oper_YbgE"/>
    <property type="match status" value="1"/>
</dbReference>
<gene>
    <name evidence="2" type="ORF">ABXR19_04120</name>
</gene>
<comment type="caution">
    <text evidence="2">The sequence shown here is derived from an EMBL/GenBank/DDBJ whole genome shotgun (WGS) entry which is preliminary data.</text>
</comment>
<name>A0ABV2TK12_9RHOO</name>
<keyword evidence="1" id="KW-0472">Membrane</keyword>
<dbReference type="EMBL" id="JBEWZI010000003">
    <property type="protein sequence ID" value="MET7013362.1"/>
    <property type="molecule type" value="Genomic_DNA"/>
</dbReference>
<keyword evidence="1" id="KW-0812">Transmembrane</keyword>
<protein>
    <submittedName>
        <fullName evidence="2">Cyd operon YbgE family protein</fullName>
    </submittedName>
</protein>
<organism evidence="2 3">
    <name type="scientific">Uliginosibacterium flavum</name>
    <dbReference type="NCBI Taxonomy" id="1396831"/>
    <lineage>
        <taxon>Bacteria</taxon>
        <taxon>Pseudomonadati</taxon>
        <taxon>Pseudomonadota</taxon>
        <taxon>Betaproteobacteria</taxon>
        <taxon>Rhodocyclales</taxon>
        <taxon>Zoogloeaceae</taxon>
        <taxon>Uliginosibacterium</taxon>
    </lineage>
</organism>
<accession>A0ABV2TK12</accession>
<dbReference type="InterPro" id="IPR011846">
    <property type="entry name" value="Cyd_oper_YbgE"/>
</dbReference>
<feature type="transmembrane region" description="Helical" evidence="1">
    <location>
        <begin position="54"/>
        <end position="75"/>
    </location>
</feature>
<feature type="transmembrane region" description="Helical" evidence="1">
    <location>
        <begin position="81"/>
        <end position="100"/>
    </location>
</feature>
<keyword evidence="1" id="KW-1133">Transmembrane helix</keyword>
<evidence type="ECO:0000313" key="2">
    <source>
        <dbReference type="EMBL" id="MET7013362.1"/>
    </source>
</evidence>
<proteinExistence type="predicted"/>
<evidence type="ECO:0000256" key="1">
    <source>
        <dbReference type="SAM" id="Phobius"/>
    </source>
</evidence>
<reference evidence="2 3" key="1">
    <citation type="submission" date="2024-07" db="EMBL/GenBank/DDBJ databases">
        <title>Uliginosibacterium flavum JJ3220;KACC:17644.</title>
        <authorList>
            <person name="Kim M.K."/>
        </authorList>
    </citation>
    <scope>NUCLEOTIDE SEQUENCE [LARGE SCALE GENOMIC DNA]</scope>
    <source>
        <strain evidence="2 3">KACC:17644</strain>
    </source>
</reference>
<keyword evidence="3" id="KW-1185">Reference proteome</keyword>
<sequence>MPSPINPPVTEQAGGPARAGIAILPLLAAIVIMLVVTIRPDLLADASGHADHPAAMLLFWAMAAGFVRGVGFIPAYTLWRWLFSSAVCALALLLAAWRMLG</sequence>